<feature type="region of interest" description="Disordered" evidence="1">
    <location>
        <begin position="180"/>
        <end position="261"/>
    </location>
</feature>
<protein>
    <recommendedName>
        <fullName evidence="3">PilX/PilW C-terminal domain-containing protein</fullName>
    </recommendedName>
</protein>
<sequence length="277" mass="26941">MLMLATMAIGLAVVRGAFALLAAAHNERDRDVALAAAEAALRDGEHDIAGIGMTPSPDRAVHFTPAGAAAFVAGCGRGADDLGLCLATGPPAWQTLDLAAAANPALVPYGRFTGAVLAVGRGVLPARLPAYLIERITPTGATAQQGTFYRVTAIGFGTRASTHAVLQSVYRLPLSASTGGGPGGGGGDGTGGASGDGSGGGNGAASGGGRAGASGGANGTGDGNGNGASTGNGTSNENGNGDGNRSSSAQEGSQLPAGRVGWREIANWAELHARTQP</sequence>
<organism evidence="4 5">
    <name type="scientific">Massilia pinisoli</name>
    <dbReference type="NCBI Taxonomy" id="1772194"/>
    <lineage>
        <taxon>Bacteria</taxon>
        <taxon>Pseudomonadati</taxon>
        <taxon>Pseudomonadota</taxon>
        <taxon>Betaproteobacteria</taxon>
        <taxon>Burkholderiales</taxon>
        <taxon>Oxalobacteraceae</taxon>
        <taxon>Telluria group</taxon>
        <taxon>Massilia</taxon>
    </lineage>
</organism>
<evidence type="ECO:0000313" key="5">
    <source>
        <dbReference type="Proteomes" id="UP001204151"/>
    </source>
</evidence>
<proteinExistence type="predicted"/>
<feature type="domain" description="PilX/PilW C-terminal" evidence="3">
    <location>
        <begin position="89"/>
        <end position="171"/>
    </location>
</feature>
<gene>
    <name evidence="4" type="ORF">NX784_18880</name>
</gene>
<reference evidence="4 5" key="1">
    <citation type="submission" date="2022-08" db="EMBL/GenBank/DDBJ databases">
        <title>Reclassification of Massilia species as members of the genera Telluria, Duganella, Pseudoduganella, Mokoshia gen. nov. and Zemynaea gen. nov. using orthogonal and non-orthogonal genome-based approaches.</title>
        <authorList>
            <person name="Bowman J.P."/>
        </authorList>
    </citation>
    <scope>NUCLEOTIDE SEQUENCE [LARGE SCALE GENOMIC DNA]</scope>
    <source>
        <strain evidence="4 5">JCM 31316</strain>
    </source>
</reference>
<dbReference type="EMBL" id="JANUGW010000015">
    <property type="protein sequence ID" value="MCS0583662.1"/>
    <property type="molecule type" value="Genomic_DNA"/>
</dbReference>
<evidence type="ECO:0000256" key="2">
    <source>
        <dbReference type="SAM" id="SignalP"/>
    </source>
</evidence>
<dbReference type="Proteomes" id="UP001204151">
    <property type="component" value="Unassembled WGS sequence"/>
</dbReference>
<feature type="signal peptide" evidence="2">
    <location>
        <begin position="1"/>
        <end position="19"/>
    </location>
</feature>
<feature type="chain" id="PRO_5045720752" description="PilX/PilW C-terminal domain-containing protein" evidence="2">
    <location>
        <begin position="20"/>
        <end position="277"/>
    </location>
</feature>
<accession>A0ABT1ZUN8</accession>
<name>A0ABT1ZUN8_9BURK</name>
<evidence type="ECO:0000313" key="4">
    <source>
        <dbReference type="EMBL" id="MCS0583662.1"/>
    </source>
</evidence>
<feature type="compositionally biased region" description="Gly residues" evidence="1">
    <location>
        <begin position="180"/>
        <end position="230"/>
    </location>
</feature>
<dbReference type="InterPro" id="IPR025205">
    <property type="entry name" value="PilX/PilW_C"/>
</dbReference>
<evidence type="ECO:0000259" key="3">
    <source>
        <dbReference type="Pfam" id="PF13681"/>
    </source>
</evidence>
<dbReference type="Pfam" id="PF13681">
    <property type="entry name" value="PilX"/>
    <property type="match status" value="1"/>
</dbReference>
<comment type="caution">
    <text evidence="4">The sequence shown here is derived from an EMBL/GenBank/DDBJ whole genome shotgun (WGS) entry which is preliminary data.</text>
</comment>
<feature type="compositionally biased region" description="Polar residues" evidence="1">
    <location>
        <begin position="244"/>
        <end position="253"/>
    </location>
</feature>
<keyword evidence="2" id="KW-0732">Signal</keyword>
<keyword evidence="5" id="KW-1185">Reference proteome</keyword>
<evidence type="ECO:0000256" key="1">
    <source>
        <dbReference type="SAM" id="MobiDB-lite"/>
    </source>
</evidence>